<organism evidence="1 2">
    <name type="scientific">Candidatus Polarisedimenticola svalbardensis</name>
    <dbReference type="NCBI Taxonomy" id="2886004"/>
    <lineage>
        <taxon>Bacteria</taxon>
        <taxon>Pseudomonadati</taxon>
        <taxon>Acidobacteriota</taxon>
        <taxon>Candidatus Polarisedimenticolia</taxon>
        <taxon>Candidatus Polarisedimenticolales</taxon>
        <taxon>Candidatus Polarisedimenticolaceae</taxon>
        <taxon>Candidatus Polarisedimenticola</taxon>
    </lineage>
</organism>
<reference evidence="1 2" key="1">
    <citation type="submission" date="2020-08" db="EMBL/GenBank/DDBJ databases">
        <title>Acidobacteriota in marine sediments use diverse sulfur dissimilation pathways.</title>
        <authorList>
            <person name="Wasmund K."/>
        </authorList>
    </citation>
    <scope>NUCLEOTIDE SEQUENCE [LARGE SCALE GENOMIC DNA]</scope>
    <source>
        <strain evidence="1">MAG AM4</strain>
    </source>
</reference>
<dbReference type="EMBL" id="JACXWD010000037">
    <property type="protein sequence ID" value="MBD3868612.1"/>
    <property type="molecule type" value="Genomic_DNA"/>
</dbReference>
<protein>
    <submittedName>
        <fullName evidence="1">Uncharacterized protein</fullName>
    </submittedName>
</protein>
<dbReference type="Proteomes" id="UP000648239">
    <property type="component" value="Unassembled WGS sequence"/>
</dbReference>
<evidence type="ECO:0000313" key="1">
    <source>
        <dbReference type="EMBL" id="MBD3868612.1"/>
    </source>
</evidence>
<sequence length="62" mass="7312">MVTLRLDDEKTDLLKQVLDVSLSELHMEIAHTDSWEYREMLKDREASLKEILHELVLSQAVF</sequence>
<comment type="caution">
    <text evidence="1">The sequence shown here is derived from an EMBL/GenBank/DDBJ whole genome shotgun (WGS) entry which is preliminary data.</text>
</comment>
<dbReference type="AlphaFoldDB" id="A0A8J6Y1S4"/>
<gene>
    <name evidence="1" type="ORF">IFK94_10855</name>
</gene>
<proteinExistence type="predicted"/>
<name>A0A8J6Y1S4_9BACT</name>
<evidence type="ECO:0000313" key="2">
    <source>
        <dbReference type="Proteomes" id="UP000648239"/>
    </source>
</evidence>
<accession>A0A8J6Y1S4</accession>